<feature type="coiled-coil region" evidence="1">
    <location>
        <begin position="112"/>
        <end position="146"/>
    </location>
</feature>
<keyword evidence="4" id="KW-1185">Reference proteome</keyword>
<keyword evidence="1" id="KW-0175">Coiled coil</keyword>
<dbReference type="Proteomes" id="UP000572817">
    <property type="component" value="Unassembled WGS sequence"/>
</dbReference>
<evidence type="ECO:0000256" key="2">
    <source>
        <dbReference type="SAM" id="MobiDB-lite"/>
    </source>
</evidence>
<gene>
    <name evidence="3" type="ORF">GTA08_BOTSDO01537</name>
</gene>
<protein>
    <submittedName>
        <fullName evidence="3">Uncharacterized protein</fullName>
    </submittedName>
</protein>
<feature type="compositionally biased region" description="Polar residues" evidence="2">
    <location>
        <begin position="11"/>
        <end position="26"/>
    </location>
</feature>
<organism evidence="3 4">
    <name type="scientific">Botryosphaeria dothidea</name>
    <dbReference type="NCBI Taxonomy" id="55169"/>
    <lineage>
        <taxon>Eukaryota</taxon>
        <taxon>Fungi</taxon>
        <taxon>Dikarya</taxon>
        <taxon>Ascomycota</taxon>
        <taxon>Pezizomycotina</taxon>
        <taxon>Dothideomycetes</taxon>
        <taxon>Dothideomycetes incertae sedis</taxon>
        <taxon>Botryosphaeriales</taxon>
        <taxon>Botryosphaeriaceae</taxon>
        <taxon>Botryosphaeria</taxon>
    </lineage>
</organism>
<comment type="caution">
    <text evidence="3">The sequence shown here is derived from an EMBL/GenBank/DDBJ whole genome shotgun (WGS) entry which is preliminary data.</text>
</comment>
<dbReference type="AlphaFoldDB" id="A0A8H4J5H2"/>
<evidence type="ECO:0000313" key="3">
    <source>
        <dbReference type="EMBL" id="KAF4313004.1"/>
    </source>
</evidence>
<name>A0A8H4J5H2_9PEZI</name>
<accession>A0A8H4J5H2</accession>
<evidence type="ECO:0000313" key="4">
    <source>
        <dbReference type="Proteomes" id="UP000572817"/>
    </source>
</evidence>
<sequence length="159" mass="18053">MEPIKREPSDRNTVSDLPESIPSSEISFGPFVMPEVEYDRNSGCAAESEESCPQMHFLPPDEGKCAAQMLNIEIMAHAHTDMALQMATIKASNLERHYTHQSIALAAWQHYYQVSVAKMQAQEEEIERLKEQIEALKQKNEALFKIQQCSRGSFRPASR</sequence>
<evidence type="ECO:0000256" key="1">
    <source>
        <dbReference type="SAM" id="Coils"/>
    </source>
</evidence>
<feature type="compositionally biased region" description="Basic and acidic residues" evidence="2">
    <location>
        <begin position="1"/>
        <end position="10"/>
    </location>
</feature>
<feature type="region of interest" description="Disordered" evidence="2">
    <location>
        <begin position="1"/>
        <end position="26"/>
    </location>
</feature>
<reference evidence="3" key="1">
    <citation type="submission" date="2020-04" db="EMBL/GenBank/DDBJ databases">
        <title>Genome Assembly and Annotation of Botryosphaeria dothidea sdau 11-99, a Latent Pathogen of Apple Fruit Ring Rot in China.</title>
        <authorList>
            <person name="Yu C."/>
            <person name="Diao Y."/>
            <person name="Lu Q."/>
            <person name="Zhao J."/>
            <person name="Cui S."/>
            <person name="Peng C."/>
            <person name="He B."/>
            <person name="Liu H."/>
        </authorList>
    </citation>
    <scope>NUCLEOTIDE SEQUENCE [LARGE SCALE GENOMIC DNA]</scope>
    <source>
        <strain evidence="3">Sdau11-99</strain>
    </source>
</reference>
<proteinExistence type="predicted"/>
<dbReference type="EMBL" id="WWBZ02000001">
    <property type="protein sequence ID" value="KAF4313004.1"/>
    <property type="molecule type" value="Genomic_DNA"/>
</dbReference>